<proteinExistence type="predicted"/>
<dbReference type="eggNOG" id="COG5295">
    <property type="taxonomic scope" value="Bacteria"/>
</dbReference>
<dbReference type="EMBL" id="JPRH01000004">
    <property type="protein sequence ID" value="KFF12455.1"/>
    <property type="molecule type" value="Genomic_DNA"/>
</dbReference>
<evidence type="ECO:0000313" key="1">
    <source>
        <dbReference type="EMBL" id="KFF12455.1"/>
    </source>
</evidence>
<dbReference type="AlphaFoldDB" id="A0A086A6Z1"/>
<dbReference type="Proteomes" id="UP000028705">
    <property type="component" value="Unassembled WGS sequence"/>
</dbReference>
<keyword evidence="2" id="KW-1185">Reference proteome</keyword>
<sequence length="373" mass="39795">MSSTCYFSQVGINTVTPNANSDLELASTNKGLLLNRVPLNSTSTGVFNAGMLVYNTATINDVTPGTYISNGLIWTRLTDTQTLNSSLSTVWKTNGNSSSVADFIGTTNLQPFVFKTNSIERARIGSDGTIGIGTTTPQGIVDITSANSTLVLPRNVSPPTNVNSPVSGMIIYDTTFKTLRYFNGVQWSTVISSQTLTTANEGVVQMRSGAGIQPTFLFKASGGVPLSTYENIAYQTPVNIVTDFAPTPITSWPENIGTPTVANIYNQANGNFFENSIPGQTHTWRVIASYNSKNNGSVAFVTVNLSNMIAPSTFSIDQTAVAPNGVTTGDLVFYLVTVPDSMSLANGYTFKIKSDTAMNVTITSITRISQAKD</sequence>
<name>A0A086A6Z1_9FLAO</name>
<protein>
    <submittedName>
        <fullName evidence="1">Uncharacterized protein</fullName>
    </submittedName>
</protein>
<organism evidence="1 2">
    <name type="scientific">Chryseobacterium soli</name>
    <dbReference type="NCBI Taxonomy" id="445961"/>
    <lineage>
        <taxon>Bacteria</taxon>
        <taxon>Pseudomonadati</taxon>
        <taxon>Bacteroidota</taxon>
        <taxon>Flavobacteriia</taxon>
        <taxon>Flavobacteriales</taxon>
        <taxon>Weeksellaceae</taxon>
        <taxon>Chryseobacterium group</taxon>
        <taxon>Chryseobacterium</taxon>
    </lineage>
</organism>
<gene>
    <name evidence="1" type="ORF">IW15_12990</name>
</gene>
<evidence type="ECO:0000313" key="2">
    <source>
        <dbReference type="Proteomes" id="UP000028705"/>
    </source>
</evidence>
<dbReference type="STRING" id="445961.IW15_12990"/>
<reference evidence="1 2" key="1">
    <citation type="submission" date="2014-07" db="EMBL/GenBank/DDBJ databases">
        <title>Genome of Chryseobacterium soli DSM 19298.</title>
        <authorList>
            <person name="Stropko S.J."/>
            <person name="Pipes S.E."/>
            <person name="Newman J."/>
        </authorList>
    </citation>
    <scope>NUCLEOTIDE SEQUENCE [LARGE SCALE GENOMIC DNA]</scope>
    <source>
        <strain evidence="1 2">DSM 19298</strain>
    </source>
</reference>
<accession>A0A086A6Z1</accession>
<comment type="caution">
    <text evidence="1">The sequence shown here is derived from an EMBL/GenBank/DDBJ whole genome shotgun (WGS) entry which is preliminary data.</text>
</comment>